<dbReference type="Proteomes" id="UP000004690">
    <property type="component" value="Unassembled WGS sequence"/>
</dbReference>
<evidence type="ECO:0000313" key="5">
    <source>
        <dbReference type="Proteomes" id="UP000004690"/>
    </source>
</evidence>
<evidence type="ECO:0000313" key="4">
    <source>
        <dbReference type="EMBL" id="EIJ38637.1"/>
    </source>
</evidence>
<comment type="similarity">
    <text evidence="1">Belongs to the sulfatase family.</text>
</comment>
<feature type="domain" description="Sulfatase N-terminal" evidence="3">
    <location>
        <begin position="41"/>
        <end position="375"/>
    </location>
</feature>
<dbReference type="eggNOG" id="COG3119">
    <property type="taxonomic scope" value="Bacteria"/>
</dbReference>
<accession>I3C4U4</accession>
<dbReference type="InterPro" id="IPR017850">
    <property type="entry name" value="Alkaline_phosphatase_core_sf"/>
</dbReference>
<evidence type="ECO:0000256" key="1">
    <source>
        <dbReference type="ARBA" id="ARBA00008779"/>
    </source>
</evidence>
<keyword evidence="2" id="KW-0378">Hydrolase</keyword>
<dbReference type="RefSeq" id="WP_008611893.1">
    <property type="nucleotide sequence ID" value="NZ_JH651379.1"/>
</dbReference>
<proteinExistence type="inferred from homology"/>
<name>I3C4U4_9FLAO</name>
<reference evidence="4 5" key="1">
    <citation type="submission" date="2012-02" db="EMBL/GenBank/DDBJ databases">
        <title>Improved High-Quality Draft genome of Joostella marina DSM 19592.</title>
        <authorList>
            <consortium name="US DOE Joint Genome Institute (JGI-PGF)"/>
            <person name="Lucas S."/>
            <person name="Copeland A."/>
            <person name="Lapidus A."/>
            <person name="Bruce D."/>
            <person name="Goodwin L."/>
            <person name="Pitluck S."/>
            <person name="Peters L."/>
            <person name="Chertkov O."/>
            <person name="Ovchinnikova G."/>
            <person name="Kyrpides N."/>
            <person name="Mavromatis K."/>
            <person name="Detter J.C."/>
            <person name="Han C."/>
            <person name="Land M."/>
            <person name="Hauser L."/>
            <person name="Markowitz V."/>
            <person name="Cheng J.-F."/>
            <person name="Hugenholtz P."/>
            <person name="Woyke T."/>
            <person name="Wu D."/>
            <person name="Tindall B."/>
            <person name="Brambilla E."/>
            <person name="Klenk H.-P."/>
            <person name="Eisen J.A."/>
        </authorList>
    </citation>
    <scope>NUCLEOTIDE SEQUENCE [LARGE SCALE GENOMIC DNA]</scope>
    <source>
        <strain evidence="4 5">DSM 19592</strain>
    </source>
</reference>
<evidence type="ECO:0000259" key="3">
    <source>
        <dbReference type="Pfam" id="PF00884"/>
    </source>
</evidence>
<keyword evidence="5" id="KW-1185">Reference proteome</keyword>
<dbReference type="PANTHER" id="PTHR42693:SF53">
    <property type="entry name" value="ENDO-4-O-SULFATASE"/>
    <property type="match status" value="1"/>
</dbReference>
<evidence type="ECO:0000256" key="2">
    <source>
        <dbReference type="ARBA" id="ARBA00022801"/>
    </source>
</evidence>
<dbReference type="SUPFAM" id="SSF53649">
    <property type="entry name" value="Alkaline phosphatase-like"/>
    <property type="match status" value="1"/>
</dbReference>
<dbReference type="OrthoDB" id="9765065at2"/>
<dbReference type="Gene3D" id="3.30.1120.10">
    <property type="match status" value="1"/>
</dbReference>
<dbReference type="CDD" id="cd16145">
    <property type="entry name" value="ARS_like"/>
    <property type="match status" value="1"/>
</dbReference>
<dbReference type="InterPro" id="IPR050738">
    <property type="entry name" value="Sulfatase"/>
</dbReference>
<dbReference type="EMBL" id="JH651379">
    <property type="protein sequence ID" value="EIJ38637.1"/>
    <property type="molecule type" value="Genomic_DNA"/>
</dbReference>
<sequence length="479" mass="53934">MELRYYFLILVFTGLLFSASCKGKDNKKNETVTISNHSQKPNIVFIIADDMGIGDLGCYGQQYIQTPNIDKLASTGMKFTNFYAGSTVCAPSRASLMTGQHTGISYIRGNGEFPLRTKDTIISQILKKRGYTTAMFGKWGLGTETTEGSPEKKGWDYFTGHLHHVDAHFQQPDSLWTIKKGEMAQIATPPNSYANEIFTDKAVGFIENQTKENPFFLYLSFTVPHAELVVPNKYLKLYKNDQGQSIFMPEKAWPSGRHYGKQKYPKAAYAALVTSMDAYIGRVMEVIKSKGFDENTLVVFTSDNGTHIEGGRTIEDVEFFKSSSIYKGVKRDLYEGGIREPFIASWPEKIKAGQTSNHIAAFWDITPTLTELSGVKAPSAKSNGISFVNELFGKGTQKTHKYLYWEFFEGGGKQAVRKNQWKAIRLEVNKNREEPIELYNLAKDPSESKNIADQHPEIVKQMDSIMKIAHTPNPIFSFE</sequence>
<dbReference type="PROSITE" id="PS51257">
    <property type="entry name" value="PROKAR_LIPOPROTEIN"/>
    <property type="match status" value="1"/>
</dbReference>
<dbReference type="HOGENOM" id="CLU_006332_10_4_10"/>
<protein>
    <submittedName>
        <fullName evidence="4">Arylsulfatase A family protein</fullName>
    </submittedName>
</protein>
<dbReference type="InterPro" id="IPR000917">
    <property type="entry name" value="Sulfatase_N"/>
</dbReference>
<organism evidence="4 5">
    <name type="scientific">Galbibacter orientalis DSM 19592</name>
    <dbReference type="NCBI Taxonomy" id="926559"/>
    <lineage>
        <taxon>Bacteria</taxon>
        <taxon>Pseudomonadati</taxon>
        <taxon>Bacteroidota</taxon>
        <taxon>Flavobacteriia</taxon>
        <taxon>Flavobacteriales</taxon>
        <taxon>Flavobacteriaceae</taxon>
        <taxon>Galbibacter</taxon>
    </lineage>
</organism>
<dbReference type="Gene3D" id="3.40.720.10">
    <property type="entry name" value="Alkaline Phosphatase, subunit A"/>
    <property type="match status" value="1"/>
</dbReference>
<dbReference type="Pfam" id="PF00884">
    <property type="entry name" value="Sulfatase"/>
    <property type="match status" value="1"/>
</dbReference>
<dbReference type="AlphaFoldDB" id="I3C4U4"/>
<dbReference type="STRING" id="926559.JoomaDRAFT_1625"/>
<dbReference type="PANTHER" id="PTHR42693">
    <property type="entry name" value="ARYLSULFATASE FAMILY MEMBER"/>
    <property type="match status" value="1"/>
</dbReference>
<gene>
    <name evidence="4" type="ORF">JoomaDRAFT_1625</name>
</gene>
<dbReference type="GO" id="GO:0004065">
    <property type="term" value="F:arylsulfatase activity"/>
    <property type="evidence" value="ECO:0007669"/>
    <property type="project" value="TreeGrafter"/>
</dbReference>